<gene>
    <name evidence="1" type="ORF">HPP92_007717</name>
</gene>
<dbReference type="OrthoDB" id="10590523at2759"/>
<dbReference type="EMBL" id="JADCNM010000003">
    <property type="protein sequence ID" value="KAG0490854.1"/>
    <property type="molecule type" value="Genomic_DNA"/>
</dbReference>
<dbReference type="AlphaFoldDB" id="A0A835V7Y9"/>
<sequence length="88" mass="9123">MSLTLKVAKTPALASLIHTVLFTGTKRARRKAVSLIRLCQMFEPAVGTATPPLGGGRALEYTMDRSGSGNTGLVAGDLSSVGISVHVL</sequence>
<protein>
    <submittedName>
        <fullName evidence="1">Uncharacterized protein</fullName>
    </submittedName>
</protein>
<comment type="caution">
    <text evidence="1">The sequence shown here is derived from an EMBL/GenBank/DDBJ whole genome shotgun (WGS) entry which is preliminary data.</text>
</comment>
<proteinExistence type="predicted"/>
<dbReference type="Proteomes" id="UP000639772">
    <property type="component" value="Chromosome 3"/>
</dbReference>
<organism evidence="1 2">
    <name type="scientific">Vanilla planifolia</name>
    <name type="common">Vanilla</name>
    <dbReference type="NCBI Taxonomy" id="51239"/>
    <lineage>
        <taxon>Eukaryota</taxon>
        <taxon>Viridiplantae</taxon>
        <taxon>Streptophyta</taxon>
        <taxon>Embryophyta</taxon>
        <taxon>Tracheophyta</taxon>
        <taxon>Spermatophyta</taxon>
        <taxon>Magnoliopsida</taxon>
        <taxon>Liliopsida</taxon>
        <taxon>Asparagales</taxon>
        <taxon>Orchidaceae</taxon>
        <taxon>Vanilloideae</taxon>
        <taxon>Vanilleae</taxon>
        <taxon>Vanilla</taxon>
    </lineage>
</organism>
<name>A0A835V7Y9_VANPL</name>
<accession>A0A835V7Y9</accession>
<reference evidence="1 2" key="1">
    <citation type="journal article" date="2020" name="Nat. Food">
        <title>A phased Vanilla planifolia genome enables genetic improvement of flavour and production.</title>
        <authorList>
            <person name="Hasing T."/>
            <person name="Tang H."/>
            <person name="Brym M."/>
            <person name="Khazi F."/>
            <person name="Huang T."/>
            <person name="Chambers A.H."/>
        </authorList>
    </citation>
    <scope>NUCLEOTIDE SEQUENCE [LARGE SCALE GENOMIC DNA]</scope>
    <source>
        <tissue evidence="1">Leaf</tissue>
    </source>
</reference>
<evidence type="ECO:0000313" key="1">
    <source>
        <dbReference type="EMBL" id="KAG0490854.1"/>
    </source>
</evidence>
<evidence type="ECO:0000313" key="2">
    <source>
        <dbReference type="Proteomes" id="UP000639772"/>
    </source>
</evidence>